<dbReference type="OrthoDB" id="5984230at2759"/>
<evidence type="ECO:0000256" key="1">
    <source>
        <dbReference type="ARBA" id="ARBA00022703"/>
    </source>
</evidence>
<organism evidence="2 3">
    <name type="scientific">Paramuricea clavata</name>
    <name type="common">Red gorgonian</name>
    <name type="synonym">Violescent sea-whip</name>
    <dbReference type="NCBI Taxonomy" id="317549"/>
    <lineage>
        <taxon>Eukaryota</taxon>
        <taxon>Metazoa</taxon>
        <taxon>Cnidaria</taxon>
        <taxon>Anthozoa</taxon>
        <taxon>Octocorallia</taxon>
        <taxon>Malacalcyonacea</taxon>
        <taxon>Plexauridae</taxon>
        <taxon>Paramuricea</taxon>
    </lineage>
</organism>
<gene>
    <name evidence="2" type="ORF">PACLA_8A000693</name>
</gene>
<proteinExistence type="predicted"/>
<dbReference type="PANTHER" id="PTHR48169:SF7">
    <property type="entry name" value="CASPASE 10"/>
    <property type="match status" value="1"/>
</dbReference>
<keyword evidence="3" id="KW-1185">Reference proteome</keyword>
<keyword evidence="1" id="KW-0053">Apoptosis</keyword>
<dbReference type="Proteomes" id="UP001152795">
    <property type="component" value="Unassembled WGS sequence"/>
</dbReference>
<evidence type="ECO:0000313" key="3">
    <source>
        <dbReference type="Proteomes" id="UP001152795"/>
    </source>
</evidence>
<dbReference type="Gene3D" id="1.10.533.10">
    <property type="entry name" value="Death Domain, Fas"/>
    <property type="match status" value="1"/>
</dbReference>
<accession>A0A6S7HNX6</accession>
<dbReference type="GO" id="GO:0042981">
    <property type="term" value="P:regulation of apoptotic process"/>
    <property type="evidence" value="ECO:0007669"/>
    <property type="project" value="InterPro"/>
</dbReference>
<dbReference type="SUPFAM" id="SSF47986">
    <property type="entry name" value="DEATH domain"/>
    <property type="match status" value="1"/>
</dbReference>
<evidence type="ECO:0000313" key="2">
    <source>
        <dbReference type="EMBL" id="CAB4006099.1"/>
    </source>
</evidence>
<sequence length="292" mass="33162">MSSVAGTGSDVQTKEYIKFIIVLANEITNDIFDKLKYALHHVIPSAIMEKLRKPLDLFKELEKRHIVGPENLDELRDYLEMIQERNLMFMLDNFACSCGISQSKATAKKPLENYLIMNHYYLKIKGGQHYSSESVGEYVELTSGNSYALVVKNPLFHRCRCTIKIDGHVVFPGYIINPRQSATIERPCQRNGKFRFFSLEHAPSGSGINKWKSENGLVEVTFTPERADMTVVCRVSNEDCSRCITLTCSNQTTDVGLLKMILSAFHFPEAMAFSVHFGCKPIGQRNIKLTEY</sequence>
<dbReference type="InterPro" id="IPR011029">
    <property type="entry name" value="DEATH-like_dom_sf"/>
</dbReference>
<dbReference type="CDD" id="cd00045">
    <property type="entry name" value="DED"/>
    <property type="match status" value="1"/>
</dbReference>
<dbReference type="PANTHER" id="PTHR48169">
    <property type="entry name" value="DED DOMAIN-CONTAINING PROTEIN"/>
    <property type="match status" value="1"/>
</dbReference>
<dbReference type="AlphaFoldDB" id="A0A6S7HNX6"/>
<name>A0A6S7HNX6_PARCT</name>
<feature type="non-terminal residue" evidence="2">
    <location>
        <position position="292"/>
    </location>
</feature>
<protein>
    <submittedName>
        <fullName evidence="2">Uncharacterized protein LOC111342909</fullName>
    </submittedName>
</protein>
<dbReference type="Pfam" id="PF01335">
    <property type="entry name" value="DED"/>
    <property type="match status" value="1"/>
</dbReference>
<dbReference type="GO" id="GO:0006915">
    <property type="term" value="P:apoptotic process"/>
    <property type="evidence" value="ECO:0007669"/>
    <property type="project" value="UniProtKB-KW"/>
</dbReference>
<dbReference type="InterPro" id="IPR001875">
    <property type="entry name" value="DED_dom"/>
</dbReference>
<dbReference type="PROSITE" id="PS50168">
    <property type="entry name" value="DED"/>
    <property type="match status" value="1"/>
</dbReference>
<comment type="caution">
    <text evidence="2">The sequence shown here is derived from an EMBL/GenBank/DDBJ whole genome shotgun (WGS) entry which is preliminary data.</text>
</comment>
<reference evidence="2" key="1">
    <citation type="submission" date="2020-04" db="EMBL/GenBank/DDBJ databases">
        <authorList>
            <person name="Alioto T."/>
            <person name="Alioto T."/>
            <person name="Gomez Garrido J."/>
        </authorList>
    </citation>
    <scope>NUCLEOTIDE SEQUENCE</scope>
    <source>
        <strain evidence="2">A484AB</strain>
    </source>
</reference>
<dbReference type="EMBL" id="CACRXK020005409">
    <property type="protein sequence ID" value="CAB4006099.1"/>
    <property type="molecule type" value="Genomic_DNA"/>
</dbReference>